<proteinExistence type="predicted"/>
<gene>
    <name evidence="2" type="ORF">AYY17_04280</name>
</gene>
<dbReference type="EMBL" id="LZEX01000012">
    <property type="protein sequence ID" value="OBU07248.1"/>
    <property type="molecule type" value="Genomic_DNA"/>
</dbReference>
<dbReference type="AlphaFoldDB" id="A0A1B8HDU2"/>
<evidence type="ECO:0000313" key="3">
    <source>
        <dbReference type="Proteomes" id="UP000092247"/>
    </source>
</evidence>
<sequence length="204" mass="22782">MALFISSQANKDVAIMLKLKKSILITCSLLFSMSSFASESNGGETRQATQAMVVNVINNTETKLHLYSKDLMYGRWGDEPSNEIAQANKAKYYTKGNSLSGPEAKVQYIFLSNHGEELYLSIHTDVDHFYPKEPTLRACLSDKINETSISRCAVLGKLSIDATVSFGQVQIKVIKTWSSSNSQEHDYDVFIKAHDGMKLKKIIM</sequence>
<feature type="chain" id="PRO_5008609587" evidence="1">
    <location>
        <begin position="38"/>
        <end position="204"/>
    </location>
</feature>
<protein>
    <submittedName>
        <fullName evidence="2">Uncharacterized protein</fullName>
    </submittedName>
</protein>
<reference evidence="2 3" key="1">
    <citation type="submission" date="2016-06" db="EMBL/GenBank/DDBJ databases">
        <authorList>
            <person name="Kjaerup R.B."/>
            <person name="Dalgaard T.S."/>
            <person name="Juul-Madsen H.R."/>
        </authorList>
    </citation>
    <scope>NUCLEOTIDE SEQUENCE [LARGE SCALE GENOMIC DNA]</scope>
    <source>
        <strain evidence="2 3">GCSL-Mp3</strain>
    </source>
</reference>
<dbReference type="Gene3D" id="2.60.270.50">
    <property type="match status" value="1"/>
</dbReference>
<name>A0A1B8HDU2_9GAMM</name>
<comment type="caution">
    <text evidence="2">The sequence shown here is derived from an EMBL/GenBank/DDBJ whole genome shotgun (WGS) entry which is preliminary data.</text>
</comment>
<feature type="signal peptide" evidence="1">
    <location>
        <begin position="1"/>
        <end position="37"/>
    </location>
</feature>
<dbReference type="Proteomes" id="UP000092247">
    <property type="component" value="Unassembled WGS sequence"/>
</dbReference>
<organism evidence="2 3">
    <name type="scientific">Morganella psychrotolerans</name>
    <dbReference type="NCBI Taxonomy" id="368603"/>
    <lineage>
        <taxon>Bacteria</taxon>
        <taxon>Pseudomonadati</taxon>
        <taxon>Pseudomonadota</taxon>
        <taxon>Gammaproteobacteria</taxon>
        <taxon>Enterobacterales</taxon>
        <taxon>Morganellaceae</taxon>
        <taxon>Morganella</taxon>
    </lineage>
</organism>
<keyword evidence="1" id="KW-0732">Signal</keyword>
<evidence type="ECO:0000313" key="2">
    <source>
        <dbReference type="EMBL" id="OBU07248.1"/>
    </source>
</evidence>
<accession>A0A1B8HDU2</accession>
<evidence type="ECO:0000256" key="1">
    <source>
        <dbReference type="SAM" id="SignalP"/>
    </source>
</evidence>